<reference evidence="4" key="1">
    <citation type="submission" date="2022-08" db="EMBL/GenBank/DDBJ databases">
        <authorList>
            <person name="Vandamme P."/>
            <person name="Hettiarachchi A."/>
            <person name="Peeters C."/>
            <person name="Cnockaert M."/>
            <person name="Carlier A."/>
        </authorList>
    </citation>
    <scope>NUCLEOTIDE SEQUENCE</scope>
    <source>
        <strain evidence="4">LMG 31809</strain>
    </source>
</reference>
<accession>A0A9X3TZT6</accession>
<dbReference type="SUPFAM" id="SSF54285">
    <property type="entry name" value="MoaD/ThiS"/>
    <property type="match status" value="1"/>
</dbReference>
<comment type="caution">
    <text evidence="4">The sequence shown here is derived from an EMBL/GenBank/DDBJ whole genome shotgun (WGS) entry which is preliminary data.</text>
</comment>
<evidence type="ECO:0000256" key="2">
    <source>
        <dbReference type="ARBA" id="ARBA00024200"/>
    </source>
</evidence>
<evidence type="ECO:0000256" key="1">
    <source>
        <dbReference type="ARBA" id="ARBA00022741"/>
    </source>
</evidence>
<dbReference type="PANTHER" id="PTHR33359:SF1">
    <property type="entry name" value="MOLYBDOPTERIN SYNTHASE SULFUR CARRIER SUBUNIT"/>
    <property type="match status" value="1"/>
</dbReference>
<dbReference type="InterPro" id="IPR012675">
    <property type="entry name" value="Beta-grasp_dom_sf"/>
</dbReference>
<dbReference type="InterPro" id="IPR016155">
    <property type="entry name" value="Mopterin_synth/thiamin_S_b"/>
</dbReference>
<dbReference type="InterPro" id="IPR003749">
    <property type="entry name" value="ThiS/MoaD-like"/>
</dbReference>
<protein>
    <recommendedName>
        <fullName evidence="3">Molybdopterin synthase sulfur carrier subunit</fullName>
    </recommendedName>
</protein>
<evidence type="ECO:0000256" key="3">
    <source>
        <dbReference type="ARBA" id="ARBA00024247"/>
    </source>
</evidence>
<reference evidence="4" key="2">
    <citation type="journal article" date="2023" name="Syst. Appl. Microbiol.">
        <title>Govania unica gen. nov., sp. nov., a rare biosphere bacterium that represents a novel family in the class Alphaproteobacteria.</title>
        <authorList>
            <person name="Vandamme P."/>
            <person name="Peeters C."/>
            <person name="Hettiarachchi A."/>
            <person name="Cnockaert M."/>
            <person name="Carlier A."/>
        </authorList>
    </citation>
    <scope>NUCLEOTIDE SEQUENCE</scope>
    <source>
        <strain evidence="4">LMG 31809</strain>
    </source>
</reference>
<gene>
    <name evidence="4" type="primary">moaD</name>
    <name evidence="4" type="ORF">NYP16_12565</name>
</gene>
<dbReference type="PANTHER" id="PTHR33359">
    <property type="entry name" value="MOLYBDOPTERIN SYNTHASE SULFUR CARRIER SUBUNIT"/>
    <property type="match status" value="1"/>
</dbReference>
<dbReference type="RefSeq" id="WP_274944492.1">
    <property type="nucleotide sequence ID" value="NZ_JANWOI010000004.1"/>
</dbReference>
<proteinExistence type="inferred from homology"/>
<dbReference type="AlphaFoldDB" id="A0A9X3TZT6"/>
<comment type="similarity">
    <text evidence="2">Belongs to the MoaD family.</text>
</comment>
<dbReference type="Proteomes" id="UP001141619">
    <property type="component" value="Unassembled WGS sequence"/>
</dbReference>
<dbReference type="NCBIfam" id="TIGR01682">
    <property type="entry name" value="moaD"/>
    <property type="match status" value="1"/>
</dbReference>
<evidence type="ECO:0000313" key="4">
    <source>
        <dbReference type="EMBL" id="MDA5194785.1"/>
    </source>
</evidence>
<dbReference type="InterPro" id="IPR044672">
    <property type="entry name" value="MOCS2A"/>
</dbReference>
<dbReference type="CDD" id="cd00754">
    <property type="entry name" value="Ubl_MoaD"/>
    <property type="match status" value="1"/>
</dbReference>
<dbReference type="Gene3D" id="3.10.20.30">
    <property type="match status" value="1"/>
</dbReference>
<sequence length="84" mass="9068">MVTLLYFAWVREKIGRADETLPLPAGVTTVASLITYLSARDAGSAEALADHDRLRVAVNETHVDLNHPIRDGDEIAIFPPVTGG</sequence>
<dbReference type="GO" id="GO:0000166">
    <property type="term" value="F:nucleotide binding"/>
    <property type="evidence" value="ECO:0007669"/>
    <property type="project" value="UniProtKB-KW"/>
</dbReference>
<keyword evidence="5" id="KW-1185">Reference proteome</keyword>
<dbReference type="GO" id="GO:0006777">
    <property type="term" value="P:Mo-molybdopterin cofactor biosynthetic process"/>
    <property type="evidence" value="ECO:0007669"/>
    <property type="project" value="InterPro"/>
</dbReference>
<dbReference type="GO" id="GO:1990133">
    <property type="term" value="C:molybdopterin adenylyltransferase complex"/>
    <property type="evidence" value="ECO:0007669"/>
    <property type="project" value="TreeGrafter"/>
</dbReference>
<evidence type="ECO:0000313" key="5">
    <source>
        <dbReference type="Proteomes" id="UP001141619"/>
    </source>
</evidence>
<keyword evidence="1" id="KW-0547">Nucleotide-binding</keyword>
<dbReference type="Pfam" id="PF02597">
    <property type="entry name" value="ThiS"/>
    <property type="match status" value="1"/>
</dbReference>
<organism evidence="4 5">
    <name type="scientific">Govanella unica</name>
    <dbReference type="NCBI Taxonomy" id="2975056"/>
    <lineage>
        <taxon>Bacteria</taxon>
        <taxon>Pseudomonadati</taxon>
        <taxon>Pseudomonadota</taxon>
        <taxon>Alphaproteobacteria</taxon>
        <taxon>Emcibacterales</taxon>
        <taxon>Govanellaceae</taxon>
        <taxon>Govanella</taxon>
    </lineage>
</organism>
<dbReference type="EMBL" id="JANWOI010000004">
    <property type="protein sequence ID" value="MDA5194785.1"/>
    <property type="molecule type" value="Genomic_DNA"/>
</dbReference>
<name>A0A9X3TZT6_9PROT</name>